<evidence type="ECO:0000259" key="2">
    <source>
        <dbReference type="PROSITE" id="PS50994"/>
    </source>
</evidence>
<dbReference type="EMBL" id="BMAW01059915">
    <property type="protein sequence ID" value="GFT23529.1"/>
    <property type="molecule type" value="Genomic_DNA"/>
</dbReference>
<dbReference type="EMBL" id="BMAW01001384">
    <property type="protein sequence ID" value="GFS73801.1"/>
    <property type="molecule type" value="Genomic_DNA"/>
</dbReference>
<dbReference type="SUPFAM" id="SSF53098">
    <property type="entry name" value="Ribonuclease H-like"/>
    <property type="match status" value="1"/>
</dbReference>
<evidence type="ECO:0000256" key="1">
    <source>
        <dbReference type="SAM" id="Coils"/>
    </source>
</evidence>
<dbReference type="InterPro" id="IPR001584">
    <property type="entry name" value="Integrase_cat-core"/>
</dbReference>
<dbReference type="PROSITE" id="PS50994">
    <property type="entry name" value="INTEGRASE"/>
    <property type="match status" value="1"/>
</dbReference>
<dbReference type="SUPFAM" id="SSF57756">
    <property type="entry name" value="Retrovirus zinc finger-like domains"/>
    <property type="match status" value="1"/>
</dbReference>
<dbReference type="Gene3D" id="3.30.420.10">
    <property type="entry name" value="Ribonuclease H-like superfamily/Ribonuclease H"/>
    <property type="match status" value="1"/>
</dbReference>
<accession>A0A8X6KQ11</accession>
<feature type="domain" description="Integrase catalytic" evidence="2">
    <location>
        <begin position="894"/>
        <end position="1044"/>
    </location>
</feature>
<protein>
    <submittedName>
        <fullName evidence="3">Integrase catalytic domain-containing protein</fullName>
    </submittedName>
</protein>
<keyword evidence="7" id="KW-1185">Reference proteome</keyword>
<dbReference type="AlphaFoldDB" id="A0A8X6KQ11"/>
<organism evidence="3 7">
    <name type="scientific">Nephila pilipes</name>
    <name type="common">Giant wood spider</name>
    <name type="synonym">Nephila maculata</name>
    <dbReference type="NCBI Taxonomy" id="299642"/>
    <lineage>
        <taxon>Eukaryota</taxon>
        <taxon>Metazoa</taxon>
        <taxon>Ecdysozoa</taxon>
        <taxon>Arthropoda</taxon>
        <taxon>Chelicerata</taxon>
        <taxon>Arachnida</taxon>
        <taxon>Araneae</taxon>
        <taxon>Araneomorphae</taxon>
        <taxon>Entelegynae</taxon>
        <taxon>Araneoidea</taxon>
        <taxon>Nephilidae</taxon>
        <taxon>Nephila</taxon>
    </lineage>
</organism>
<dbReference type="InterPro" id="IPR036397">
    <property type="entry name" value="RNaseH_sf"/>
</dbReference>
<reference evidence="3" key="1">
    <citation type="submission" date="2020-08" db="EMBL/GenBank/DDBJ databases">
        <title>Multicomponent nature underlies the extraordinary mechanical properties of spider dragline silk.</title>
        <authorList>
            <person name="Kono N."/>
            <person name="Nakamura H."/>
            <person name="Mori M."/>
            <person name="Yoshida Y."/>
            <person name="Ohtoshi R."/>
            <person name="Malay A.D."/>
            <person name="Moran D.A.P."/>
            <person name="Tomita M."/>
            <person name="Numata K."/>
            <person name="Arakawa K."/>
        </authorList>
    </citation>
    <scope>NUCLEOTIDE SEQUENCE</scope>
</reference>
<dbReference type="InterPro" id="IPR012337">
    <property type="entry name" value="RNaseH-like_sf"/>
</dbReference>
<dbReference type="GO" id="GO:0003676">
    <property type="term" value="F:nucleic acid binding"/>
    <property type="evidence" value="ECO:0007669"/>
    <property type="project" value="InterPro"/>
</dbReference>
<dbReference type="OrthoDB" id="6433543at2759"/>
<evidence type="ECO:0000313" key="6">
    <source>
        <dbReference type="EMBL" id="GFT23529.1"/>
    </source>
</evidence>
<dbReference type="Pfam" id="PF03564">
    <property type="entry name" value="DUF1759"/>
    <property type="match status" value="1"/>
</dbReference>
<evidence type="ECO:0000313" key="5">
    <source>
        <dbReference type="EMBL" id="GFS81279.1"/>
    </source>
</evidence>
<dbReference type="InterPro" id="IPR036875">
    <property type="entry name" value="Znf_CCHC_sf"/>
</dbReference>
<dbReference type="SUPFAM" id="SSF56672">
    <property type="entry name" value="DNA/RNA polymerases"/>
    <property type="match status" value="1"/>
</dbReference>
<sequence>MATDENVNKLQRKRSTLRSKVTRLTGKLNDVDGIDKAFDVELLEDTLQDLKLMNETIHDLLNDEDYERDTVDCEKYFDTAKLAIFNTKRKVSANINVSSSEFSPPSKDKYGNKDRIIQSHLDYFENLKPVQDPSPMELNDLHIECNRRLQALNALGENTEAYGRILAPKIIRAFPTEICCRWIIYAKREKLAEGNITRLMQFLAEEVEGSVEAQKIRGTLSPDNILKSSVENFNIDLKLVNKNKKISPFCAFCNTSGHWPQNCETVTDYKTRVQKLNNSNRCFLCTNRGHRITNCPRKSTARCIKCKKQHHVSICPPRNTQLLITHSEVNHINIPRTILTYLQTACLYVTGPTGITKLTRCILDGGSQVSFVDVKLIDKLKLNVINSSSLGVQAFESPFTQEQRRCVQLTLSGLWSKQLILITAFESNNTYTIHPAATLEISQFAHKNKLKLADPPDNSSLPIELLIGGDYYWQIVTAESPIKLSDSFVMVPSMLGWILSGSRTHTTIADNTFVHQFSVQVSNDCLNDQVRCFWELDSIGIQDIQKRRMSARDEEILSKFHKDYKTEDNRRIVSLTWKSTVTPLSPNIVNAKNRFHSLQKRLSSSNVLKTQYYKYEIAVYRFSRLPFGLTCSPFLLCASTRELAMKHISEFPIAASMIDKHLYMDDFLASTETETHITMLYHEVTDLMTLMKLPMEKWATNSLKLKDVIQTNKEFRKSTTDVLGIDWDTNDDTLGNAFKTSFCVAGGKPLTKRWLLRCIASCYDPLGLFSPFTIRGKILFQDTWILGIKWDELLPTNLSTMWYAAVKQLDDICSIKISRYIGISSHTPYSVHVFWDASERAYGSVLYIVTSQSNVQIVCSRNRLAPIKKVTLPRLELLAALMGTRLLKYFCKEVDIQPSAATLWTDSKITLSWIRSNPNKWKTFVCTRTTEILQYTRALHLELVSDLSTDKVLLALQQFVGRRGLPCTIYTDNATTFHAANKELIHLWKVITSGKIQQFYAHNGIHWKFIVPRAAWWGGWGERLIGLTKRCLRKAIGHALLDIE</sequence>
<dbReference type="InterPro" id="IPR005312">
    <property type="entry name" value="DUF1759"/>
</dbReference>
<feature type="non-terminal residue" evidence="3">
    <location>
        <position position="1044"/>
    </location>
</feature>
<comment type="caution">
    <text evidence="3">The sequence shown here is derived from an EMBL/GenBank/DDBJ whole genome shotgun (WGS) entry which is preliminary data.</text>
</comment>
<dbReference type="InterPro" id="IPR008042">
    <property type="entry name" value="Retrotrans_Pao"/>
</dbReference>
<dbReference type="PANTHER" id="PTHR47331">
    <property type="entry name" value="PHD-TYPE DOMAIN-CONTAINING PROTEIN"/>
    <property type="match status" value="1"/>
</dbReference>
<dbReference type="EMBL" id="BMAW01048344">
    <property type="protein sequence ID" value="GFS65453.1"/>
    <property type="molecule type" value="Genomic_DNA"/>
</dbReference>
<evidence type="ECO:0000313" key="4">
    <source>
        <dbReference type="EMBL" id="GFS73801.1"/>
    </source>
</evidence>
<gene>
    <name evidence="3" type="primary">X975_18538</name>
    <name evidence="5" type="ORF">NPIL_229831</name>
    <name evidence="3" type="ORF">NPIL_232611</name>
    <name evidence="4" type="ORF">NPIL_301131</name>
    <name evidence="6" type="ORF">NPIL_77291</name>
</gene>
<feature type="coiled-coil region" evidence="1">
    <location>
        <begin position="7"/>
        <end position="63"/>
    </location>
</feature>
<name>A0A8X6KQ11_NEPPI</name>
<dbReference type="Pfam" id="PF05380">
    <property type="entry name" value="Peptidase_A17"/>
    <property type="match status" value="1"/>
</dbReference>
<dbReference type="Proteomes" id="UP000887013">
    <property type="component" value="Unassembled WGS sequence"/>
</dbReference>
<dbReference type="InterPro" id="IPR043502">
    <property type="entry name" value="DNA/RNA_pol_sf"/>
</dbReference>
<dbReference type="GO" id="GO:0008270">
    <property type="term" value="F:zinc ion binding"/>
    <property type="evidence" value="ECO:0007669"/>
    <property type="project" value="InterPro"/>
</dbReference>
<evidence type="ECO:0000313" key="3">
    <source>
        <dbReference type="EMBL" id="GFS65453.1"/>
    </source>
</evidence>
<dbReference type="GO" id="GO:0015074">
    <property type="term" value="P:DNA integration"/>
    <property type="evidence" value="ECO:0007669"/>
    <property type="project" value="InterPro"/>
</dbReference>
<proteinExistence type="predicted"/>
<dbReference type="EMBL" id="BMAW01002963">
    <property type="protein sequence ID" value="GFS81279.1"/>
    <property type="molecule type" value="Genomic_DNA"/>
</dbReference>
<dbReference type="GO" id="GO:0042575">
    <property type="term" value="C:DNA polymerase complex"/>
    <property type="evidence" value="ECO:0007669"/>
    <property type="project" value="UniProtKB-ARBA"/>
</dbReference>
<dbReference type="GO" id="GO:0071897">
    <property type="term" value="P:DNA biosynthetic process"/>
    <property type="evidence" value="ECO:0007669"/>
    <property type="project" value="UniProtKB-ARBA"/>
</dbReference>
<evidence type="ECO:0000313" key="7">
    <source>
        <dbReference type="Proteomes" id="UP000887013"/>
    </source>
</evidence>
<keyword evidence="1" id="KW-0175">Coiled coil</keyword>